<keyword evidence="5" id="KW-1185">Reference proteome</keyword>
<dbReference type="NCBIfam" id="TIGR00254">
    <property type="entry name" value="GGDEF"/>
    <property type="match status" value="1"/>
</dbReference>
<feature type="domain" description="EAL" evidence="2">
    <location>
        <begin position="209"/>
        <end position="445"/>
    </location>
</feature>
<dbReference type="Pfam" id="PF00563">
    <property type="entry name" value="EAL"/>
    <property type="match status" value="1"/>
</dbReference>
<dbReference type="InterPro" id="IPR001633">
    <property type="entry name" value="EAL_dom"/>
</dbReference>
<keyword evidence="1" id="KW-0472">Membrane</keyword>
<dbReference type="PROSITE" id="PS50883">
    <property type="entry name" value="EAL"/>
    <property type="match status" value="1"/>
</dbReference>
<sequence>MPNDPRLPVTFAMRIWFIAVYALMFTMVLGIWARQMREAEAKAEFDRVANYEVDGGTAAFMHQAQELTTLFKEANTTGEDLTIASLDVDKFKQVNAHYGHLAGNTVLLGVTETINQVLSHTVTPAWLLRTNGEEFTLVFPKTAIQAALPVIQQVREAIQTSEYTYHDRSLAVTASIGVTNLLPSDTSVDDLYARADDAMYLSKHHGRNCVSTDEQVIDAPSEVKDYSLYRYFVQGVYDISFPKHQKVYWELLLRKYDPDLKRFVRPDDFELPANEMIRLIQQLMAVTPLHNFNLNLTASQYQDSHTAEALQAFANQLDGPNHLTIEVTDVVATTGTRQISAGYRAAGMNLLIDDVGSDNSFELVHSKFAYVEGVKFAMQNLRRTTKPDELLERVRFWQKTAADNDLMFILEGVETAEDLARAQQMGIRYVQGYHFDKPTDPTPKA</sequence>
<name>A0A0R1QSR5_9LACO</name>
<dbReference type="Gene3D" id="3.30.70.270">
    <property type="match status" value="1"/>
</dbReference>
<dbReference type="CDD" id="cd01949">
    <property type="entry name" value="GGDEF"/>
    <property type="match status" value="1"/>
</dbReference>
<dbReference type="InterPro" id="IPR029787">
    <property type="entry name" value="Nucleotide_cyclase"/>
</dbReference>
<dbReference type="SUPFAM" id="SSF55073">
    <property type="entry name" value="Nucleotide cyclase"/>
    <property type="match status" value="1"/>
</dbReference>
<evidence type="ECO:0000259" key="3">
    <source>
        <dbReference type="PROSITE" id="PS50887"/>
    </source>
</evidence>
<dbReference type="PROSITE" id="PS50887">
    <property type="entry name" value="GGDEF"/>
    <property type="match status" value="1"/>
</dbReference>
<dbReference type="SMART" id="SM00267">
    <property type="entry name" value="GGDEF"/>
    <property type="match status" value="1"/>
</dbReference>
<dbReference type="InterPro" id="IPR035919">
    <property type="entry name" value="EAL_sf"/>
</dbReference>
<dbReference type="InterPro" id="IPR043128">
    <property type="entry name" value="Rev_trsase/Diguanyl_cyclase"/>
</dbReference>
<dbReference type="InterPro" id="IPR000160">
    <property type="entry name" value="GGDEF_dom"/>
</dbReference>
<proteinExistence type="predicted"/>
<evidence type="ECO:0000259" key="2">
    <source>
        <dbReference type="PROSITE" id="PS50883"/>
    </source>
</evidence>
<dbReference type="SMART" id="SM00052">
    <property type="entry name" value="EAL"/>
    <property type="match status" value="1"/>
</dbReference>
<keyword evidence="1" id="KW-0812">Transmembrane</keyword>
<feature type="transmembrane region" description="Helical" evidence="1">
    <location>
        <begin position="12"/>
        <end position="33"/>
    </location>
</feature>
<dbReference type="GO" id="GO:0071111">
    <property type="term" value="F:cyclic-guanylate-specific phosphodiesterase activity"/>
    <property type="evidence" value="ECO:0007669"/>
    <property type="project" value="InterPro"/>
</dbReference>
<dbReference type="Pfam" id="PF00990">
    <property type="entry name" value="GGDEF"/>
    <property type="match status" value="1"/>
</dbReference>
<accession>A0A0R1QSR5</accession>
<dbReference type="PATRIC" id="fig|1423769.4.peg.1345"/>
<protein>
    <submittedName>
        <fullName evidence="4">Signal transduction diguanylate cyclase</fullName>
    </submittedName>
</protein>
<keyword evidence="1" id="KW-1133">Transmembrane helix</keyword>
<dbReference type="AlphaFoldDB" id="A0A0R1QSR5"/>
<evidence type="ECO:0000313" key="5">
    <source>
        <dbReference type="Proteomes" id="UP000051790"/>
    </source>
</evidence>
<dbReference type="InterPro" id="IPR050706">
    <property type="entry name" value="Cyclic-di-GMP_PDE-like"/>
</dbReference>
<dbReference type="PANTHER" id="PTHR33121:SF79">
    <property type="entry name" value="CYCLIC DI-GMP PHOSPHODIESTERASE PDED-RELATED"/>
    <property type="match status" value="1"/>
</dbReference>
<feature type="domain" description="GGDEF" evidence="3">
    <location>
        <begin position="79"/>
        <end position="215"/>
    </location>
</feature>
<comment type="caution">
    <text evidence="4">The sequence shown here is derived from an EMBL/GenBank/DDBJ whole genome shotgun (WGS) entry which is preliminary data.</text>
</comment>
<dbReference type="Gene3D" id="3.20.20.450">
    <property type="entry name" value="EAL domain"/>
    <property type="match status" value="1"/>
</dbReference>
<reference evidence="4 5" key="1">
    <citation type="journal article" date="2015" name="Genome Announc.">
        <title>Expanding the biotechnology potential of lactobacilli through comparative genomics of 213 strains and associated genera.</title>
        <authorList>
            <person name="Sun Z."/>
            <person name="Harris H.M."/>
            <person name="McCann A."/>
            <person name="Guo C."/>
            <person name="Argimon S."/>
            <person name="Zhang W."/>
            <person name="Yang X."/>
            <person name="Jeffery I.B."/>
            <person name="Cooney J.C."/>
            <person name="Kagawa T.F."/>
            <person name="Liu W."/>
            <person name="Song Y."/>
            <person name="Salvetti E."/>
            <person name="Wrobel A."/>
            <person name="Rasinkangas P."/>
            <person name="Parkhill J."/>
            <person name="Rea M.C."/>
            <person name="O'Sullivan O."/>
            <person name="Ritari J."/>
            <person name="Douillard F.P."/>
            <person name="Paul Ross R."/>
            <person name="Yang R."/>
            <person name="Briner A.E."/>
            <person name="Felis G.E."/>
            <person name="de Vos W.M."/>
            <person name="Barrangou R."/>
            <person name="Klaenhammer T.R."/>
            <person name="Caufield P.W."/>
            <person name="Cui Y."/>
            <person name="Zhang H."/>
            <person name="O'Toole P.W."/>
        </authorList>
    </citation>
    <scope>NUCLEOTIDE SEQUENCE [LARGE SCALE GENOMIC DNA]</scope>
    <source>
        <strain evidence="4 5">DSM 13343</strain>
    </source>
</reference>
<organism evidence="4 5">
    <name type="scientific">Lacticaseibacillus manihotivorans DSM 13343 = JCM 12514</name>
    <dbReference type="NCBI Taxonomy" id="1423769"/>
    <lineage>
        <taxon>Bacteria</taxon>
        <taxon>Bacillati</taxon>
        <taxon>Bacillota</taxon>
        <taxon>Bacilli</taxon>
        <taxon>Lactobacillales</taxon>
        <taxon>Lactobacillaceae</taxon>
        <taxon>Lacticaseibacillus</taxon>
    </lineage>
</organism>
<evidence type="ECO:0000256" key="1">
    <source>
        <dbReference type="SAM" id="Phobius"/>
    </source>
</evidence>
<gene>
    <name evidence="4" type="ORF">FD01_GL001246</name>
</gene>
<dbReference type="SUPFAM" id="SSF141868">
    <property type="entry name" value="EAL domain-like"/>
    <property type="match status" value="1"/>
</dbReference>
<dbReference type="Proteomes" id="UP000051790">
    <property type="component" value="Unassembled WGS sequence"/>
</dbReference>
<dbReference type="PANTHER" id="PTHR33121">
    <property type="entry name" value="CYCLIC DI-GMP PHOSPHODIESTERASE PDEF"/>
    <property type="match status" value="1"/>
</dbReference>
<evidence type="ECO:0000313" key="4">
    <source>
        <dbReference type="EMBL" id="KRL44251.1"/>
    </source>
</evidence>
<dbReference type="EMBL" id="AZEU01000164">
    <property type="protein sequence ID" value="KRL44251.1"/>
    <property type="molecule type" value="Genomic_DNA"/>
</dbReference>